<comment type="caution">
    <text evidence="2">The sequence shown here is derived from an EMBL/GenBank/DDBJ whole genome shotgun (WGS) entry which is preliminary data.</text>
</comment>
<evidence type="ECO:0000313" key="3">
    <source>
        <dbReference type="Proteomes" id="UP000286701"/>
    </source>
</evidence>
<name>A0A444MLR1_9SPHI</name>
<evidence type="ECO:0000313" key="2">
    <source>
        <dbReference type="EMBL" id="RWY50235.1"/>
    </source>
</evidence>
<organism evidence="2 3">
    <name type="scientific">Mucilaginibacter gilvus</name>
    <dbReference type="NCBI Taxonomy" id="2305909"/>
    <lineage>
        <taxon>Bacteria</taxon>
        <taxon>Pseudomonadati</taxon>
        <taxon>Bacteroidota</taxon>
        <taxon>Sphingobacteriia</taxon>
        <taxon>Sphingobacteriales</taxon>
        <taxon>Sphingobacteriaceae</taxon>
        <taxon>Mucilaginibacter</taxon>
    </lineage>
</organism>
<sequence>MKNSIKLAALLLLVSTSVFAATPAKTETAQDEITVQASSKNLVIGVSIQKATTGRAYVKFYDKDNNEVMTDYLSSKQSTEKGYNLSQLPFGTYTMAVTSNNKVVTKQLSVYNEFGQKTYVFLQ</sequence>
<feature type="signal peptide" evidence="1">
    <location>
        <begin position="1"/>
        <end position="20"/>
    </location>
</feature>
<proteinExistence type="predicted"/>
<evidence type="ECO:0000256" key="1">
    <source>
        <dbReference type="SAM" id="SignalP"/>
    </source>
</evidence>
<keyword evidence="3" id="KW-1185">Reference proteome</keyword>
<keyword evidence="1" id="KW-0732">Signal</keyword>
<reference evidence="2 3" key="1">
    <citation type="submission" date="2019-01" db="EMBL/GenBank/DDBJ databases">
        <title>Mucilaginibacter antarcticum sp. nov., isolated from antarctic soil.</title>
        <authorList>
            <person name="Yan Y.-Q."/>
            <person name="Du Z.-J."/>
        </authorList>
    </citation>
    <scope>NUCLEOTIDE SEQUENCE [LARGE SCALE GENOMIC DNA]</scope>
    <source>
        <strain evidence="2 3">F01003</strain>
    </source>
</reference>
<dbReference type="OrthoDB" id="796042at2"/>
<evidence type="ECO:0008006" key="4">
    <source>
        <dbReference type="Google" id="ProtNLM"/>
    </source>
</evidence>
<dbReference type="Proteomes" id="UP000286701">
    <property type="component" value="Unassembled WGS sequence"/>
</dbReference>
<dbReference type="RefSeq" id="WP_128534966.1">
    <property type="nucleotide sequence ID" value="NZ_SBIW01000007.1"/>
</dbReference>
<protein>
    <recommendedName>
        <fullName evidence="4">Por secretion system C-terminal sorting domain-containing protein</fullName>
    </recommendedName>
</protein>
<feature type="chain" id="PRO_5019288487" description="Por secretion system C-terminal sorting domain-containing protein" evidence="1">
    <location>
        <begin position="21"/>
        <end position="123"/>
    </location>
</feature>
<dbReference type="AlphaFoldDB" id="A0A444MLR1"/>
<gene>
    <name evidence="2" type="ORF">EPL05_15920</name>
</gene>
<accession>A0A444MLR1</accession>
<dbReference type="EMBL" id="SBIW01000007">
    <property type="protein sequence ID" value="RWY50235.1"/>
    <property type="molecule type" value="Genomic_DNA"/>
</dbReference>